<evidence type="ECO:0000313" key="10">
    <source>
        <dbReference type="EMBL" id="KAL3520695.1"/>
    </source>
</evidence>
<evidence type="ECO:0000256" key="7">
    <source>
        <dbReference type="SAM" id="MobiDB-lite"/>
    </source>
</evidence>
<dbReference type="SMART" id="SM00717">
    <property type="entry name" value="SANT"/>
    <property type="match status" value="2"/>
</dbReference>
<feature type="compositionally biased region" description="Polar residues" evidence="7">
    <location>
        <begin position="1491"/>
        <end position="1524"/>
    </location>
</feature>
<evidence type="ECO:0000313" key="11">
    <source>
        <dbReference type="Proteomes" id="UP001630127"/>
    </source>
</evidence>
<proteinExistence type="predicted"/>
<evidence type="ECO:0000256" key="2">
    <source>
        <dbReference type="ARBA" id="ARBA00022723"/>
    </source>
</evidence>
<reference evidence="10 11" key="1">
    <citation type="submission" date="2024-11" db="EMBL/GenBank/DDBJ databases">
        <title>A near-complete genome assembly of Cinchona calisaya.</title>
        <authorList>
            <person name="Lian D.C."/>
            <person name="Zhao X.W."/>
            <person name="Wei L."/>
        </authorList>
    </citation>
    <scope>NUCLEOTIDE SEQUENCE [LARGE SCALE GENOMIC DNA]</scope>
    <source>
        <tissue evidence="10">Nenye</tissue>
    </source>
</reference>
<feature type="domain" description="SANT" evidence="8">
    <location>
        <begin position="1045"/>
        <end position="1094"/>
    </location>
</feature>
<dbReference type="InterPro" id="IPR017930">
    <property type="entry name" value="Myb_dom"/>
</dbReference>
<protein>
    <submittedName>
        <fullName evidence="10">Uncharacterized protein</fullName>
    </submittedName>
</protein>
<dbReference type="InterPro" id="IPR017884">
    <property type="entry name" value="SANT_dom"/>
</dbReference>
<dbReference type="CDD" id="cd00167">
    <property type="entry name" value="SANT"/>
    <property type="match status" value="1"/>
</dbReference>
<comment type="caution">
    <text evidence="10">The sequence shown here is derived from an EMBL/GenBank/DDBJ whole genome shotgun (WGS) entry which is preliminary data.</text>
</comment>
<keyword evidence="11" id="KW-1185">Reference proteome</keyword>
<dbReference type="PROSITE" id="PS51293">
    <property type="entry name" value="SANT"/>
    <property type="match status" value="2"/>
</dbReference>
<dbReference type="InterPro" id="IPR009057">
    <property type="entry name" value="Homeodomain-like_sf"/>
</dbReference>
<feature type="compositionally biased region" description="Polar residues" evidence="7">
    <location>
        <begin position="164"/>
        <end position="192"/>
    </location>
</feature>
<dbReference type="Gene3D" id="1.20.58.1880">
    <property type="match status" value="1"/>
</dbReference>
<dbReference type="Pfam" id="PF00249">
    <property type="entry name" value="Myb_DNA-binding"/>
    <property type="match status" value="2"/>
</dbReference>
<feature type="region of interest" description="Disordered" evidence="7">
    <location>
        <begin position="19"/>
        <end position="76"/>
    </location>
</feature>
<keyword evidence="6" id="KW-0539">Nucleus</keyword>
<accession>A0ABD2ZR90</accession>
<feature type="region of interest" description="Disordered" evidence="7">
    <location>
        <begin position="118"/>
        <end position="220"/>
    </location>
</feature>
<feature type="compositionally biased region" description="Basic and acidic residues" evidence="7">
    <location>
        <begin position="193"/>
        <end position="202"/>
    </location>
</feature>
<dbReference type="PROSITE" id="PS51294">
    <property type="entry name" value="HTH_MYB"/>
    <property type="match status" value="1"/>
</dbReference>
<dbReference type="PANTHER" id="PTHR47340:SF1">
    <property type="entry name" value="DUPLICATED HOMEODOMAIN-LIKE SUPERFAMILY PROTEIN"/>
    <property type="match status" value="1"/>
</dbReference>
<feature type="region of interest" description="Disordered" evidence="7">
    <location>
        <begin position="1456"/>
        <end position="1479"/>
    </location>
</feature>
<evidence type="ECO:0000256" key="3">
    <source>
        <dbReference type="ARBA" id="ARBA00022771"/>
    </source>
</evidence>
<dbReference type="Gene3D" id="1.10.10.60">
    <property type="entry name" value="Homeodomain-like"/>
    <property type="match status" value="1"/>
</dbReference>
<organism evidence="10 11">
    <name type="scientific">Cinchona calisaya</name>
    <dbReference type="NCBI Taxonomy" id="153742"/>
    <lineage>
        <taxon>Eukaryota</taxon>
        <taxon>Viridiplantae</taxon>
        <taxon>Streptophyta</taxon>
        <taxon>Embryophyta</taxon>
        <taxon>Tracheophyta</taxon>
        <taxon>Spermatophyta</taxon>
        <taxon>Magnoliopsida</taxon>
        <taxon>eudicotyledons</taxon>
        <taxon>Gunneridae</taxon>
        <taxon>Pentapetalae</taxon>
        <taxon>asterids</taxon>
        <taxon>lamiids</taxon>
        <taxon>Gentianales</taxon>
        <taxon>Rubiaceae</taxon>
        <taxon>Cinchonoideae</taxon>
        <taxon>Cinchoneae</taxon>
        <taxon>Cinchona</taxon>
    </lineage>
</organism>
<feature type="compositionally biased region" description="Low complexity" evidence="7">
    <location>
        <begin position="234"/>
        <end position="257"/>
    </location>
</feature>
<evidence type="ECO:0000256" key="5">
    <source>
        <dbReference type="ARBA" id="ARBA00023125"/>
    </source>
</evidence>
<dbReference type="GO" id="GO:0003677">
    <property type="term" value="F:DNA binding"/>
    <property type="evidence" value="ECO:0007669"/>
    <property type="project" value="UniProtKB-KW"/>
</dbReference>
<evidence type="ECO:0000256" key="6">
    <source>
        <dbReference type="ARBA" id="ARBA00023242"/>
    </source>
</evidence>
<dbReference type="PANTHER" id="PTHR47340">
    <property type="entry name" value="DUPLICATED HOMEODOMAIN-LIKE SUPERFAMILY PROTEIN"/>
    <property type="match status" value="1"/>
</dbReference>
<dbReference type="InterPro" id="IPR001005">
    <property type="entry name" value="SANT/Myb"/>
</dbReference>
<feature type="compositionally biased region" description="Gly residues" evidence="7">
    <location>
        <begin position="37"/>
        <end position="58"/>
    </location>
</feature>
<feature type="domain" description="SANT" evidence="8">
    <location>
        <begin position="825"/>
        <end position="876"/>
    </location>
</feature>
<feature type="region of interest" description="Disordered" evidence="7">
    <location>
        <begin position="232"/>
        <end position="258"/>
    </location>
</feature>
<dbReference type="GO" id="GO:0005634">
    <property type="term" value="C:nucleus"/>
    <property type="evidence" value="ECO:0007669"/>
    <property type="project" value="UniProtKB-SubCell"/>
</dbReference>
<keyword evidence="4" id="KW-0862">Zinc</keyword>
<keyword evidence="5" id="KW-0238">DNA-binding</keyword>
<dbReference type="EMBL" id="JBJUIK010000008">
    <property type="protein sequence ID" value="KAL3520695.1"/>
    <property type="molecule type" value="Genomic_DNA"/>
</dbReference>
<evidence type="ECO:0000259" key="9">
    <source>
        <dbReference type="PROSITE" id="PS51294"/>
    </source>
</evidence>
<feature type="domain" description="HTH myb-type" evidence="9">
    <location>
        <begin position="1048"/>
        <end position="1097"/>
    </location>
</feature>
<sequence>MPPEPMPWDRKDFFKERKHERPEPYYYHHHHQHPHPTGGGGGGGGGGGYGGGVAGFGSGLRWREPPHPHPQPHPYNYGSPRWVSDFRYSYGKQAGRHLYPEESSHGFVPSRASDRIFDDENCRASGSGRYSRSNKESRGPFGHKDWKGQSLEVTPPNAGRPNDISDQQRSVDDLQTCTSSQPHSDSANSWDQSHLKDQHEKSGAVNALGSSGQRLERENSLGSINWKPLKWTRSGSLSSRGSGFSHSSSSKSMGADSNEMMAEVQPSNITPDQSPGDAAIPVAAPGAAYEISAALSEERSSRKKPRLGWGEGLAKFEKQKVEGIDDTTVKNGTVMCREPVHSHSLYLADKSPRITGFSDCASPATPSSGGCSSSPGLEEKQFVKVGNVDNDATNLSPSIVSQNHIEGLTFNLETLDLAQSGHLSSAINELLQSDDPTPVDSGFFKSTAINKLLVWKADVLKKLEMTEFEIDRVEGELKSLIPESSSPHPAVSSSLPVDCLSKPAEEQDLTSNITRRHVSLDIGSLGDNDAERMPDVLVVEHAEVKDEDLDSPGTATFKFVEVASSGKDVACESGDHIDCFSDIAASEHLELRYSDGRMHEDEEAEISARGVGSQPITSCSLIHLDEVSSCDDREHKLCESIFASNKESANRSAEVFNKLLPTDICKIDISSVSVVPSLGSNSMMKEKYLRRKRFQLFKEKCIALKYRALHHIWKQDVFSLSMRKFRVKSHKKLDLSLRMVHNSSQKHRTSFRSRSSSMAGNLILGPSTEMINFVSKLLSDSQVKPCRGTLKMPALILDKKEKMVSRFISSNGLVEDPCAVEKERSMINPWTSEEKEIFMDKLAAYGKDFKKIASFLVQKTTADCIEFYYKNHKSDGFKKTKKHPEFVKQGKVYSANNYLVASGKRWHCEANAASLDILGVASAIAATVDDGMDIQQTCSSKYLLGRSSDYKTSRVYNGPLERSCSLDVDNSERETVAADVLAGICGSLSSEAMSSCITSFVDPREGYHGRKCQRVGSSRLPLTPEVAENADEETCSDDSCGEMDSTDWTDEEKSIFIQAVSSCGKDFAMISRRVNTRSRDQCKVFFSKARKCLGLDMMCPGSGNVVRHDANGGGRDADNVCLEETGSIISSEKSGVKLEFDLPSPEMKLNIVPDSAGLVNAEPDLNQSEEYNVSDQASADTSLLSKNLIDDTQMEDMSEQEVDRNGDIQSVLSSATVAMQDHGTVIISTTEAEQVVGEASDNSNTSDIQAHGRAVEKFAEHLDAELEGLRPVSPESSINHRMEKDNVNGIDQGLKSTPQGSVSGDQQIGELESDSVRKPCVIPLQHTSIPIPMIPQPCAVKCGKNPNESKSSTLQVAKICGDKGHQATRVGEKFLSGSSLLGNVDSSQILRGYPIPPATREVNGNSSCRRSVALQSIPKLEKNLNHGRHLALDSYLQKCNGLRLQSSIAELPFKYPEQSRDSNPTYPSGSPPDVEKPLQNGDVKLFGQILTKPSSHPKSSSGIQQNGDNENQQSKISKPFSTKFTGDHAIGGNLSRTKLDRNNLQGSENLPLRTFGFWDGSRIQTGYNSLPDSAMFLAKYPAVFRNYVTPSSKIEQLPLRGLNNGEQSLNGSAVFPAREIGSSNAGADHHAYRNRELQSFTLDMKHRQDVVLSEMQRRNGFDAVSGMQPQARGMVGINVVGSAGILVGGPCNGVSDPVAAIKMHYSKAEQFNGGQNGSILREDDSWRGKGNIGR</sequence>
<keyword evidence="2" id="KW-0479">Metal-binding</keyword>
<feature type="compositionally biased region" description="Basic and acidic residues" evidence="7">
    <location>
        <begin position="133"/>
        <end position="147"/>
    </location>
</feature>
<comment type="subcellular location">
    <subcellularLocation>
        <location evidence="1">Nucleus</location>
    </subcellularLocation>
</comment>
<name>A0ABD2ZR90_9GENT</name>
<feature type="region of interest" description="Disordered" evidence="7">
    <location>
        <begin position="1491"/>
        <end position="1545"/>
    </location>
</feature>
<dbReference type="Proteomes" id="UP001630127">
    <property type="component" value="Unassembled WGS sequence"/>
</dbReference>
<evidence type="ECO:0000259" key="8">
    <source>
        <dbReference type="PROSITE" id="PS51293"/>
    </source>
</evidence>
<keyword evidence="3" id="KW-0863">Zinc-finger</keyword>
<evidence type="ECO:0000256" key="1">
    <source>
        <dbReference type="ARBA" id="ARBA00004123"/>
    </source>
</evidence>
<dbReference type="FunFam" id="1.10.10.60:FF:000012">
    <property type="entry name" value="Metastasis-associated 1 family, member 3"/>
    <property type="match status" value="1"/>
</dbReference>
<gene>
    <name evidence="10" type="ORF">ACH5RR_018844</name>
</gene>
<evidence type="ECO:0000256" key="4">
    <source>
        <dbReference type="ARBA" id="ARBA00022833"/>
    </source>
</evidence>
<dbReference type="GO" id="GO:0008270">
    <property type="term" value="F:zinc ion binding"/>
    <property type="evidence" value="ECO:0007669"/>
    <property type="project" value="UniProtKB-KW"/>
</dbReference>
<dbReference type="SUPFAM" id="SSF46689">
    <property type="entry name" value="Homeodomain-like"/>
    <property type="match status" value="2"/>
</dbReference>